<comment type="caution">
    <text evidence="3">The sequence shown here is derived from an EMBL/GenBank/DDBJ whole genome shotgun (WGS) entry which is preliminary data.</text>
</comment>
<dbReference type="InterPro" id="IPR011034">
    <property type="entry name" value="Formyl_transferase-like_C_sf"/>
</dbReference>
<evidence type="ECO:0008006" key="5">
    <source>
        <dbReference type="Google" id="ProtNLM"/>
    </source>
</evidence>
<dbReference type="InterPro" id="IPR005793">
    <property type="entry name" value="Formyl_trans_C"/>
</dbReference>
<dbReference type="Proteomes" id="UP000711178">
    <property type="component" value="Unassembled WGS sequence"/>
</dbReference>
<evidence type="ECO:0000259" key="2">
    <source>
        <dbReference type="Pfam" id="PF02911"/>
    </source>
</evidence>
<dbReference type="SUPFAM" id="SSF53328">
    <property type="entry name" value="Formyltransferase"/>
    <property type="match status" value="1"/>
</dbReference>
<protein>
    <recommendedName>
        <fullName evidence="5">Methionyl-tRNA formyltransferase</fullName>
    </recommendedName>
</protein>
<proteinExistence type="predicted"/>
<evidence type="ECO:0000313" key="4">
    <source>
        <dbReference type="Proteomes" id="UP000711178"/>
    </source>
</evidence>
<dbReference type="Gene3D" id="3.40.50.12230">
    <property type="match status" value="1"/>
</dbReference>
<organism evidence="3 4">
    <name type="scientific">Chromobacterium subtsugae</name>
    <dbReference type="NCBI Taxonomy" id="251747"/>
    <lineage>
        <taxon>Bacteria</taxon>
        <taxon>Pseudomonadati</taxon>
        <taxon>Pseudomonadota</taxon>
        <taxon>Betaproteobacteria</taxon>
        <taxon>Neisseriales</taxon>
        <taxon>Chromobacteriaceae</taxon>
        <taxon>Chromobacterium</taxon>
    </lineage>
</organism>
<dbReference type="SUPFAM" id="SSF50486">
    <property type="entry name" value="FMT C-terminal domain-like"/>
    <property type="match status" value="1"/>
</dbReference>
<evidence type="ECO:0000259" key="1">
    <source>
        <dbReference type="Pfam" id="PF00551"/>
    </source>
</evidence>
<dbReference type="Pfam" id="PF02911">
    <property type="entry name" value="Formyl_trans_C"/>
    <property type="match status" value="1"/>
</dbReference>
<reference evidence="3 4" key="1">
    <citation type="submission" date="2021-05" db="EMBL/GenBank/DDBJ databases">
        <title>Draft Whole Genome Sequencing Of Biosensor Chromobacterium violaceum Strain CV026 Reveals A Regulatory RNA In Chromobacterium violaceum Phenotype Regulatory Network.</title>
        <authorList>
            <person name="Hong K.W."/>
            <person name="Chan K.G."/>
            <person name="Chang C.-Y."/>
        </authorList>
    </citation>
    <scope>NUCLEOTIDE SEQUENCE [LARGE SCALE GENOMIC DNA]</scope>
    <source>
        <strain evidence="3 4">ATCC 31532</strain>
    </source>
</reference>
<evidence type="ECO:0000313" key="3">
    <source>
        <dbReference type="EMBL" id="MBW8290380.1"/>
    </source>
</evidence>
<feature type="domain" description="Formyl transferase N-terminal" evidence="1">
    <location>
        <begin position="65"/>
        <end position="160"/>
    </location>
</feature>
<dbReference type="PANTHER" id="PTHR11138:SF5">
    <property type="entry name" value="METHIONYL-TRNA FORMYLTRANSFERASE, MITOCHONDRIAL"/>
    <property type="match status" value="1"/>
</dbReference>
<dbReference type="EMBL" id="JAHDTB010000049">
    <property type="protein sequence ID" value="MBW8290380.1"/>
    <property type="molecule type" value="Genomic_DNA"/>
</dbReference>
<dbReference type="InterPro" id="IPR036477">
    <property type="entry name" value="Formyl_transf_N_sf"/>
</dbReference>
<keyword evidence="4" id="KW-1185">Reference proteome</keyword>
<dbReference type="Pfam" id="PF00551">
    <property type="entry name" value="Formyl_trans_N"/>
    <property type="match status" value="1"/>
</dbReference>
<accession>A0ABS7FLN9</accession>
<dbReference type="InterPro" id="IPR002376">
    <property type="entry name" value="Formyl_transf_N"/>
</dbReference>
<gene>
    <name evidence="3" type="ORF">KIF53_22335</name>
</gene>
<feature type="domain" description="Formyl transferase C-terminal" evidence="2">
    <location>
        <begin position="196"/>
        <end position="276"/>
    </location>
</feature>
<dbReference type="RefSeq" id="WP_043581520.1">
    <property type="nucleotide sequence ID" value="NZ_CP142381.1"/>
</dbReference>
<name>A0ABS7FLN9_9NEIS</name>
<dbReference type="GeneID" id="89685508"/>
<dbReference type="PANTHER" id="PTHR11138">
    <property type="entry name" value="METHIONYL-TRNA FORMYLTRANSFERASE"/>
    <property type="match status" value="1"/>
</dbReference>
<sequence length="286" mass="32522">MRFAITLSDRFKPVLDVFLQAGWQPVKVFCTPVDHRMHHHKASLAFAEQRKLPLQLSPMQPRDLQELAEQGCEALLVASYNWRIPDWTPYLKYAVNFHPSPLPIARGPYPQVRALLEGHREWGATCHKVAADFDTGEVLAQERFPLSETESHQTLDVKLQLALYRLSRTVAHNFEASWRDAAPQAEGGSYWPLWSEQERMLDFTRPVADLQRQLRAFGDFECAATINNITIFIHRAEGWVESHGFAPGSLIYSQADQLLVAASDGMLLISEWSLYGPDAATGRLRR</sequence>